<dbReference type="FunFam" id="2.60.40.10:FF:000135">
    <property type="entry name" value="Titin a"/>
    <property type="match status" value="9"/>
</dbReference>
<dbReference type="Proteomes" id="UP000646548">
    <property type="component" value="Unassembled WGS sequence"/>
</dbReference>
<feature type="domain" description="Ig-like" evidence="4">
    <location>
        <begin position="2608"/>
        <end position="2696"/>
    </location>
</feature>
<feature type="domain" description="Fibronectin type-III" evidence="5">
    <location>
        <begin position="2510"/>
        <end position="2604"/>
    </location>
</feature>
<dbReference type="SMART" id="SM00408">
    <property type="entry name" value="IGc2"/>
    <property type="match status" value="20"/>
</dbReference>
<dbReference type="Pfam" id="PF00041">
    <property type="entry name" value="fn3"/>
    <property type="match status" value="51"/>
</dbReference>
<feature type="domain" description="Ig-like" evidence="4">
    <location>
        <begin position="7526"/>
        <end position="7597"/>
    </location>
</feature>
<feature type="domain" description="Ig-like" evidence="4">
    <location>
        <begin position="5148"/>
        <end position="5285"/>
    </location>
</feature>
<feature type="domain" description="Fibronectin type-III" evidence="5">
    <location>
        <begin position="3400"/>
        <end position="3494"/>
    </location>
</feature>
<dbReference type="SUPFAM" id="SSF49265">
    <property type="entry name" value="Fibronectin type III"/>
    <property type="match status" value="30"/>
</dbReference>
<feature type="domain" description="Fibronectin type-III" evidence="5">
    <location>
        <begin position="4197"/>
        <end position="4292"/>
    </location>
</feature>
<feature type="domain" description="Ig-like" evidence="4">
    <location>
        <begin position="187"/>
        <end position="283"/>
    </location>
</feature>
<dbReference type="InterPro" id="IPR013783">
    <property type="entry name" value="Ig-like_fold"/>
</dbReference>
<feature type="domain" description="Fibronectin type-III" evidence="5">
    <location>
        <begin position="1522"/>
        <end position="1619"/>
    </location>
</feature>
<feature type="domain" description="Fibronectin type-III" evidence="5">
    <location>
        <begin position="5785"/>
        <end position="5880"/>
    </location>
</feature>
<dbReference type="FunFam" id="2.60.40.10:FF:000635">
    <property type="entry name" value="Titin b"/>
    <property type="match status" value="1"/>
</dbReference>
<feature type="domain" description="Fibronectin type-III" evidence="5">
    <location>
        <begin position="1125"/>
        <end position="1221"/>
    </location>
</feature>
<feature type="domain" description="Fibronectin type-III" evidence="5">
    <location>
        <begin position="6571"/>
        <end position="6665"/>
    </location>
</feature>
<dbReference type="GO" id="GO:0008307">
    <property type="term" value="F:structural constituent of muscle"/>
    <property type="evidence" value="ECO:0007669"/>
    <property type="project" value="TreeGrafter"/>
</dbReference>
<feature type="domain" description="Fibronectin type-III" evidence="5">
    <location>
        <begin position="2903"/>
        <end position="3005"/>
    </location>
</feature>
<dbReference type="CDD" id="cd00063">
    <property type="entry name" value="FN3"/>
    <property type="match status" value="54"/>
</dbReference>
<feature type="domain" description="Fibronectin type-III" evidence="5">
    <location>
        <begin position="5099"/>
        <end position="5193"/>
    </location>
</feature>
<dbReference type="InterPro" id="IPR007110">
    <property type="entry name" value="Ig-like_dom"/>
</dbReference>
<evidence type="ECO:0000256" key="2">
    <source>
        <dbReference type="ARBA" id="ARBA00023319"/>
    </source>
</evidence>
<feature type="domain" description="Fibronectin type-III" evidence="5">
    <location>
        <begin position="3208"/>
        <end position="3302"/>
    </location>
</feature>
<feature type="domain" description="Fibronectin type-III" evidence="5">
    <location>
        <begin position="4998"/>
        <end position="5093"/>
    </location>
</feature>
<feature type="domain" description="Fibronectin type-III" evidence="5">
    <location>
        <begin position="294"/>
        <end position="388"/>
    </location>
</feature>
<evidence type="ECO:0000256" key="3">
    <source>
        <dbReference type="SAM" id="MobiDB-lite"/>
    </source>
</evidence>
<dbReference type="InterPro" id="IPR003961">
    <property type="entry name" value="FN3_dom"/>
</dbReference>
<dbReference type="GO" id="GO:0048738">
    <property type="term" value="P:cardiac muscle tissue development"/>
    <property type="evidence" value="ECO:0007669"/>
    <property type="project" value="TreeGrafter"/>
</dbReference>
<dbReference type="FunFam" id="2.60.40.10:FF:000031">
    <property type="entry name" value="Myosin-binding protein C, slow type"/>
    <property type="match status" value="7"/>
</dbReference>
<feature type="domain" description="Fibronectin type-III" evidence="5">
    <location>
        <begin position="4487"/>
        <end position="4586"/>
    </location>
</feature>
<dbReference type="InterPro" id="IPR003599">
    <property type="entry name" value="Ig_sub"/>
</dbReference>
<dbReference type="InterPro" id="IPR036116">
    <property type="entry name" value="FN3_sf"/>
</dbReference>
<feature type="domain" description="Ig-like" evidence="4">
    <location>
        <begin position="928"/>
        <end position="1015"/>
    </location>
</feature>
<dbReference type="PRINTS" id="PR00014">
    <property type="entry name" value="FNTYPEIII"/>
</dbReference>
<feature type="domain" description="Ig-like" evidence="4">
    <location>
        <begin position="5489"/>
        <end position="5580"/>
    </location>
</feature>
<feature type="domain" description="Fibronectin type-III" evidence="5">
    <location>
        <begin position="5588"/>
        <end position="5681"/>
    </location>
</feature>
<feature type="domain" description="Fibronectin type-III" evidence="5">
    <location>
        <begin position="3598"/>
        <end position="3696"/>
    </location>
</feature>
<feature type="domain" description="Ig-like" evidence="4">
    <location>
        <begin position="1209"/>
        <end position="1314"/>
    </location>
</feature>
<feature type="domain" description="Fibronectin type-III" evidence="5">
    <location>
        <begin position="3797"/>
        <end position="3892"/>
    </location>
</feature>
<feature type="domain" description="Fibronectin type-III" evidence="5">
    <location>
        <begin position="6279"/>
        <end position="6374"/>
    </location>
</feature>
<feature type="domain" description="Fibronectin type-III" evidence="5">
    <location>
        <begin position="5982"/>
        <end position="6078"/>
    </location>
</feature>
<evidence type="ECO:0000256" key="1">
    <source>
        <dbReference type="ARBA" id="ARBA00022737"/>
    </source>
</evidence>
<dbReference type="CDD" id="cd05748">
    <property type="entry name" value="Ig_Titin_like"/>
    <property type="match status" value="5"/>
</dbReference>
<dbReference type="FunFam" id="2.60.40.10:FF:001343">
    <property type="entry name" value="titin isoform X1"/>
    <property type="match status" value="1"/>
</dbReference>
<keyword evidence="1" id="KW-0677">Repeat</keyword>
<dbReference type="FunFam" id="2.60.40.10:FF:001365">
    <property type="entry name" value="titin isoform X1"/>
    <property type="match status" value="1"/>
</dbReference>
<feature type="domain" description="Fibronectin type-III" evidence="5">
    <location>
        <begin position="3999"/>
        <end position="4094"/>
    </location>
</feature>
<accession>A0A834CTG4</accession>
<feature type="domain" description="Fibronectin type-III" evidence="5">
    <location>
        <begin position="7326"/>
        <end position="7420"/>
    </location>
</feature>
<feature type="domain" description="Fibronectin type-III" evidence="5">
    <location>
        <begin position="2703"/>
        <end position="2796"/>
    </location>
</feature>
<dbReference type="FunFam" id="2.60.40.10:FF:000002">
    <property type="entry name" value="Titin a"/>
    <property type="match status" value="12"/>
</dbReference>
<feature type="domain" description="Fibronectin type-III" evidence="5">
    <location>
        <begin position="6868"/>
        <end position="6964"/>
    </location>
</feature>
<dbReference type="SMART" id="SM00060">
    <property type="entry name" value="FN3"/>
    <property type="match status" value="53"/>
</dbReference>
<dbReference type="Pfam" id="PF07679">
    <property type="entry name" value="I-set"/>
    <property type="match status" value="22"/>
</dbReference>
<dbReference type="FunFam" id="2.60.40.10:FF:000112">
    <property type="entry name" value="Titin a"/>
    <property type="match status" value="2"/>
</dbReference>
<dbReference type="SMART" id="SM00409">
    <property type="entry name" value="IG"/>
    <property type="match status" value="22"/>
</dbReference>
<feature type="domain" description="Fibronectin type-III" evidence="5">
    <location>
        <begin position="2014"/>
        <end position="2107"/>
    </location>
</feature>
<feature type="domain" description="Ig-like" evidence="4">
    <location>
        <begin position="6457"/>
        <end position="6562"/>
    </location>
</feature>
<feature type="domain" description="Fibronectin type-III" evidence="5">
    <location>
        <begin position="2113"/>
        <end position="2208"/>
    </location>
</feature>
<dbReference type="PROSITE" id="PS50853">
    <property type="entry name" value="FN3"/>
    <property type="match status" value="52"/>
</dbReference>
<feature type="domain" description="Fibronectin type-III" evidence="5">
    <location>
        <begin position="4869"/>
        <end position="4962"/>
    </location>
</feature>
<feature type="domain" description="Fibronectin type-III" evidence="5">
    <location>
        <begin position="801"/>
        <end position="924"/>
    </location>
</feature>
<dbReference type="FunFam" id="2.60.40.10:FF:000986">
    <property type="entry name" value="Titin b"/>
    <property type="match status" value="1"/>
</dbReference>
<feature type="domain" description="Fibronectin type-III" evidence="5">
    <location>
        <begin position="699"/>
        <end position="798"/>
    </location>
</feature>
<dbReference type="InterPro" id="IPR036179">
    <property type="entry name" value="Ig-like_dom_sf"/>
</dbReference>
<feature type="domain" description="Fibronectin type-III" evidence="5">
    <location>
        <begin position="1421"/>
        <end position="1516"/>
    </location>
</feature>
<dbReference type="EMBL" id="WKFB01000173">
    <property type="protein sequence ID" value="KAF6732999.1"/>
    <property type="molecule type" value="Genomic_DNA"/>
</dbReference>
<feature type="domain" description="Ig-like" evidence="4">
    <location>
        <begin position="3010"/>
        <end position="3096"/>
    </location>
</feature>
<feature type="domain" description="Fibronectin type-III" evidence="5">
    <location>
        <begin position="3500"/>
        <end position="3594"/>
    </location>
</feature>
<evidence type="ECO:0000259" key="5">
    <source>
        <dbReference type="PROSITE" id="PS50853"/>
    </source>
</evidence>
<feature type="domain" description="Fibronectin type-III" evidence="5">
    <location>
        <begin position="5393"/>
        <end position="5485"/>
    </location>
</feature>
<feature type="domain" description="Ig-like" evidence="4">
    <location>
        <begin position="6669"/>
        <end position="6759"/>
    </location>
</feature>
<evidence type="ECO:0000259" key="4">
    <source>
        <dbReference type="PROSITE" id="PS50835"/>
    </source>
</evidence>
<dbReference type="SUPFAM" id="SSF48726">
    <property type="entry name" value="Immunoglobulin"/>
    <property type="match status" value="23"/>
</dbReference>
<dbReference type="GO" id="GO:0031430">
    <property type="term" value="C:M band"/>
    <property type="evidence" value="ECO:0007669"/>
    <property type="project" value="TreeGrafter"/>
</dbReference>
<dbReference type="FunFam" id="2.60.40.10:FF:000127">
    <property type="entry name" value="titin isoform X1"/>
    <property type="match status" value="1"/>
</dbReference>
<dbReference type="PANTHER" id="PTHR14340:SF13">
    <property type="entry name" value="TITIN"/>
    <property type="match status" value="1"/>
</dbReference>
<feature type="domain" description="Ig-like" evidence="4">
    <location>
        <begin position="3306"/>
        <end position="3393"/>
    </location>
</feature>
<evidence type="ECO:0000313" key="7">
    <source>
        <dbReference type="Proteomes" id="UP000646548"/>
    </source>
</evidence>
<name>A0A834CTG4_ORYME</name>
<feature type="domain" description="Fibronectin type-III" evidence="5">
    <location>
        <begin position="7227"/>
        <end position="7320"/>
    </location>
</feature>
<dbReference type="GO" id="GO:0045214">
    <property type="term" value="P:sarcomere organization"/>
    <property type="evidence" value="ECO:0007669"/>
    <property type="project" value="TreeGrafter"/>
</dbReference>
<feature type="domain" description="Ig-like" evidence="4">
    <location>
        <begin position="1914"/>
        <end position="2006"/>
    </location>
</feature>
<sequence length="7673" mass="850178">MTVTWEPPRETGGSMIIGYWLEKREKGTEYWAKVNKTPVTKRGIKGWEYQEQSMSSGLQPAIQQELDLLVCRLTLLLPVDPITPPSMPAAPVVADKTKHSVTLTWEPPVSDGGSPIKGYIIQIQDEGGSDWVKINDIDSLHPTTEFTVPSLRELKRYRFRIIAVNDIGESDPSPRTSEVLVEDVQLPPLITIDVMADDLVGIRAGDPVRIPATIRGRPIPKVAWDYEGKAESQKKDKLHTLPVDSGVESTDTTSVVNIPVSKRSHSGRYTITAKNKSGQKHVNVRVIVLDVPGPPKDLKVTDVTRTTMRLIWKLPETDGGERIKSYFIEKKSVIDKAWTKVNAACASQAFVVPGLLEGQEYFFRVRAENRLGFGPFTVTTEPVRARDPIYPPDPPTKLKVDLVTKNTVTLSWEPPKNNGGSPVKHYIIEKLSWDTSGKEKETWKQCNKRDVEELTFIVEDVKEGVEYEFRVKAVNAAGPSRPSATVGPMVIKDQTCAPTIQLREAMEGEEDCDVSIVAKVSGCPFPTLTWHKASLAKPEEKVAVQYDQHINKLVTQDKCTLLIQHASRHDSALYSLTASNSLGTVTKDIKLSVLGPPGPPVGPIKFTEVFAERIGLAWEAPKDDGGSKITNYVVEKREDNRKSWVHVSSDPKECAYVVTRLTENHEYEFRVMAQNKFGVGPPLVSEPEKARNLFTVPGQCEKPTVTDVSVESMTVNWDEPKYDGGSSITGYFIEKKETTSKRWTRVTRDPIRALPLGNNWDVTGLMEGAMYQFRIIAINAAGCGLPSIPSDPVLCRDPIKPPGPPTPKVTDWTKSTVELEWIPPTMDGGSKVTGYIAEFKEINKEEEEKKAQRKLLLLSDAEEEKEPETDEGWEKAKDTEIRGTKYVVDGLKEGGLYRFRVRAINAAGEGEPGYVSELIEVKDRTIPPEMDLDASVKEKIVVHAGGTIRIIAYVSGKPAPQITWCRDDGEVPKEAAVEQTGISNSLVIKNCRRQHQGIYTLSAKNEGGERRKAVIVEVLDVPGPVRLPFDGENLTSDSCKLTWYSPEDDGGSAITNYIIEKREADRMGWTSVSYTVTRNNAVVQGLNDGKGYFFRIAAENIIGMGPFIETEKMVLIKDPISVPERPEDLIITAVTKDSISVAWRPPKYDGGAEVTGYVLETRMIGRDNFTRVGGEDKLMERKFTLTGLKDGSSHEFRVSAVNEVGQGKPSFNTKAVQCKDELEPPSLELNYRESMIVKVGDACMLSGRYSGKPTPSVTWTKNGEELKADDDIGLFSSSNTFSLNISKTKRDHSGRYCVNIENAAGTRLGICNITVVDRPQPPEGPVVFNEVYRNYMVISWNPPLDDGGCPISTYIVEKRDTNRDLWMPVTSSCTRTTCKVPKLIEGRDYIIRIMAQNMYGISDPLLSAESKARDVFKVPDAPKQPTIKEVYHDSALITWEPPADGGKPITGYIVERKETKASRWVRCNTERIHPKVEYWVTELLKGCEYEFRVSAENEVGAGDPSPPSKPVFAKDPIVKPSPPVNLRAIDFSKESVTLLWEPPTDTGRGKIFGYLLEFQKAGEEEWHKANQTPDSCQDTKFKIINLEDGALYRFRVVAVNAAGESDPANVKEPIRVQERLEPPELILDAGMTREVKAMAGTHITLMASIKGAPFPKVIWKKNEADVPTRADIETNQLGTKLEMRFCNRDDCGDYTLTVENPAGSKTVTCTVLVLDKPGPIQHLRVSDVRSDSAYLSWKDPEDNGGSRLTNFVVEKKDTASTQWVPVCSTSKKRSMMLKHLMEGTSYVFRVAAENIYGRSEYTETPKAIKAMNPLFPPGPPKDLHHSDVDKTEVWLVWNWPDRNGGSEITGFLVEYQEEGEKNWDEWKTVSIPESHVTGLEEGKTYRFRVRAENAIGLSRPDTTVPILCQEKLVPPVVEVDAKLIEGIIVKAGTTIRLPAIMRGIPVPTPKWCIEGEEITSEGNIKIDTDNFSTILSINECTRNHTGTYLLTVSNAAGSKTVALSVTVLDVPAAPIGPVNILEVTPDSMTIEWRPPKEDGGSPITNYIVEKRESNKETWGGVSSGSLGTELKITRLQRGAEYVVRIRAENKMGIGAPLESKPTVAEHSFMPPSPPGKPQSYDLSEDSVTIGWTMPLADGGSQITGYLIERRHKGGKWIRVNKTPCKDLRYKVLGLFEGNEYEFRVFAENIAGYSGPSPTSDPCKPCRPITVPRPPINPKVKDYSKTTADLVWTKPSKDGGSPILGYTVEMRKGDAEEWKKVNLDDFIKLCAYQVKGLEEGVTYKFRVYASNMVGDGEAKEIPDSIVAQDILIPPEIEMEAACRERVTVRAGHNINIIGYIKARPDAEVIWSKEETVLENSKRVTITQNFPLVHLKIKEATRADHGKYTLKASNEGGEASCTIVVNVLDRPSHCQNLHTTYVTKDSCMINWDVPVDNGGSEITHYIVECREPSISMWSMISSSCTNRKIKAKLMEGHEYLFRVCAANKIGPGPSVETKTPILAVDRIEKPGEPENFRATEVGKNFVNLRWRRPDYDGGSPNLHYNIESKTKDAEEWQKLNPSSLTDTFFLADKCVENQTYTFRVQTVNEGGESAWVKLADIVVKEDLQKPVIDLKVAGTVTVKAGESVRMEAALRGKPQPEVKWTKDKAVGDNPRLSYETGPDYSKFLLTKSKRTDTGKYIITATNAAGTFTAYANVNVHDVPGPVRNLRVTGIGADKCRVVWDGPEDDGGCEVDSYILEKCETRRMVWSTYSASVVTPYCNVTRLVEGNEYIFRVRAENKMGTGPATESKPVTVKTQFNRPGPPDAPEVTKVSKDEMTVVWAPPENDGGKSITGYILERKEKRAVRWVACTKSPIPERRMKVSNLIPNHEYQFRVKAENEVGLGDPSKPCRPVAAKDPIEPPGPPAFLKVSDSTKTSITLSWSKPVYDGGAPIIGYSLDLRLKSEADPEKPTEGWKRIDTHGPLVLTEFTIGQLDEKQEYEFKVSAQNQVGWGRHAYLREAVAPKEILEAPEIELDASLRKGLAVRAGCPIRLFAIIRGRPAPKVTWKRLGVDNVVRRGHVDQVDTMSFLTIPESSREDSGKYSLTLSNSAGEKAVFVRVKVLDTPGPVGGLDATDVTKTTAQLSWLPPENDGGSPITSYIVEKREVDRKTWAKCSEDQKKTSFKITNLTPGIEYYFRVMACNKYGIGVPQDSPRSYLAVDPISEPDPPKKMDVLEITKNSATLGWLKPLRDGGAKINGYLVDYQEEGAPEDKWTPYSVVKDLTIVVVGLKEGQKYKFRVAARNSVGTSLAREAEGIFEVKEQLMPPKIIMHDIVTVRAGSKMVVEAIVAGKPPPLCKWKQGNEDVLTSDRLSVVKTLTTCTLIIKNVTRKDSGYYSLSAENSTGKVNQILKVIVMDIPGPPEAPLQITELDIDACTLLWNSPQEDGGSNITNYIVEKCDISQGDWVTVSASCTKTSFRMTKLTPGKEYCFRVRAENRFGISQPVYSEKMTARYPFDPPSEPLNLQINKIFKDCVILSWERPSSDGGSPITGYCIEKKERNSLLWVKANESVVKALQYTCTGLIEGLEYTFRVSALNLAGQGKPCKQTDLITARTAVDSPGKPEPMDVTKNSVSLVWSRPEHDGGSKLIGYFVEYTKLPEEKWNRCNANCMNIQTESYVVTGLEEGQQYQFRVIAKTAINISLPSELSDPIPVIAQNVPPRVELGINMKTLIVIKAGENVVLDAEVFGKPLPKVSWKKDGAPLVLAEGMKMAQKKHVHLLELYSVTRKETGDYTITAENMNGSKYATIKVKVLDKPGPPASVKITKVFSDRIKLRWEPPIADGGSEITNYIIEKRETSRANWALVTSNIHGHITDCSVEKLIEGHEYEFKVSAENQYGVGDPCMTDAVMVKNPYDVPGPCEPPVITNITKDSMTVSWKAPANDGKAPILGYLVEKREATELSWAKVNRRPVIDRTIKAIQLTEGSEYEFRVIALNKAGLGKPSDASNAALAVDPVYPPGPPAFPKVVDSTKSSISLSWTKPAYDGGCEIIGYLVESKRVDAEDWTKCNVPKKLQATKFVVTGLMENIEYQFRVIAVNKIGYSEPSEVPGNHMPKDILIPPEGELDADLRKALVLRAGVTMRLYVPLRGRPAPKVTWTKVDANLKDRQGLLIKTSEWDTLLMIEDVNRYDAGKYVLSLENSSGSKNYIIIVKVHDSPGPPVNLVVKETSKTHASITWEPPLIDGGSPVKNYIVEKRLAERKAWTCVSAECPKTSFRITNLESGQAYCFRVLAENTYGIGEGVETAGSVRASEQPGPVTDFKAQKTTKESITLGWKKPISDGGSHVSAYILEQNEGEEKWKQIMKGKNTSHVVGELTEGKEYQFRIKALNESGEGPPTELTAVAKDQFVLPDCNLSNIHDGCCTVKEGSTTRINIPVSGIPYPSVIWKKGDMVLGDTGRMCVEASPGVTTLLLRDCQRADADTFTIVAKNSAGLKECKFQLKVVGKPGICTGPIQFSEITADGITLEWGPPTDDGGAEVSNYIVEKRRTTDNKWATVASAIQKTTMRVIRLHDGVEYIFRVFAENKYGVGDYLRSDPVIAQHPFHVPEAPAPPQIVTIRHESAILIWTDPADNGGSAITGYHIEFKERNSLMWKRAKPPSITIDPGMKDGVSVRAGDTIVVSASKIVGKPPPTTFWSKGGREFKNSDTVTITSTPTTSTLAIKEQTSSPSFDLRGVYQKTVIVKAGDRVKVEIPVLGKPRPVVSWKKGDMVLKETQRINTETTPTSTILNISEIKRTDEGEYSVTGKNLLVTWDTPENEGGGPVKNYLIDFREASRKGWTRLTDTCHRLTYKVINLKEGEVYYFRVTGENEFGVGVPAETKEGTKITEKPSPPPKLGVTDVTKESVALAWAKPEQDGGSRVTGYFVEALEKGQEKWVKCGATKFTHLTVSGLRENAEYFFRVRAENHAGLSDVKEMVIPVIVKDQLEPPEINMKDIAHNTVYVKAGSTMKCEIPLTVPPSEPSKPKVTMITKSSMTVIWERPALDGGSDIDGYYLEKREKKSLQWFKVVKGTIRDTRQKVNNLVENNEYQFRVCAVNKAGAGNYSEASELYKAYDPIDLPGEPSKLRIIDSTKTSITIGWDKPVYDGGSEILHYILEQMTSEEKEWVIINPEVKTCEYVVSHLKPGTYYYFRVSAVNCKGKGEDIKMYQPVQAKDILEEADLDLDVSMTTQYVARAGRNVEVFIPLKGRPAPNVTWRRGDRNMASDIRFTINNTERSTTLIIPKVTRDDCGKYFLEIENGVGEPKIITVSLKVQDSPSACQKLIIKNVTRGKLTLSWEAPVIDGGSPVTNYIVEKKASTMKAYQVITAECLNTSYKVSGLEEEIAYFFRVSAENEFGTGDYCETTEPVRATETPGAVKDLVMLDSSKNSVTLQWTKPDHDGGSYITEYIIEKRSQEEVNWTLGATCKRCTCEVTGLRENAMVDFRVFAKNEKGRSDFSQIGPITVMDFIIPPEANLVDYPNGELAVRIGQNIHIELPFKGKPRPAISWMKDNLPLKESEKIRFRTTDNKTSVTVRGAKKEHAGQYTLVLDNRVIKNYFDINVTTLGPPSIPVGPIRFDEVKAQSIIISWDEPKDNGGGEITCYIVEKRETSQANWKMVCSSVVRTTFKIPNLVKGSEYQFRVRAENKYGVSESLNSPNIIAQHQYKAPGAPGKPVAYNITSDGMTIKWDAPGFDGGSPILGYHVEKKDRNSLLWEKVNSTIISNREYRIISLLEGLEYSFRVYAENNAGLSPVSEQSKHALAISPVDPPGTPVCIDVTRDSVTLQWEVPKRDGGSKIVAYSVERRQGRGKWLRCNFTDVSETQFTVSGLSPGDRFEFRVIARNAIGTVSPPSNTSGYIMTRDESVVPEIEWSPDQVVTLKAGENVRLSCKITGRPLPQILWYKDGIEIDKRTMIDIEITIGIGTSSLFIRDADRDHRGIYTVEAKNSSGTKKADVNVRVQAVPDAPGTPDATHVTGDSITLCWTRPRSDGGNEIKYYILERREKKSLRWVRVSSKRPITELRHRVTNLTEGNEYEFRVMAENGAGIGPASSTSRLFKCREPTSAPSAPTVIKVIDSTKSSITLEWTKPVFDGGLEIIGYNIDMCKASLEEWHRINNQICIHNTFTAKGLVPGELYKFRVSAVNGSGQGEASVMPSPVQALDRLTSPEIDIDASFKQTHIVKNGGTVTLQISFKGKPTPLATWSRVDGELPVMADVNTTDSFSVLTIEGCTRYEAGKYTLSLENNSGRKSITFTVKVLDTPGPPGAITFKDVTRGALTMMWDAPSNDGGARIHHYMVDKREASRLAWQEVSSKCSRQMIRITGLDIGIPYLFRVTAVNQYGKGEAHETTEPIIATEEPAPPKRLDVIDTTNSTASLVWLKPDHDGGSRVRGYIVEFRVKGTDVWVVYGETKSLKMLVEGLTENKEYDFRVKAKNDAGISDPQATFSSVVIKEPRIEPTADLSNITNQLITCKTSNTFTIDVPISGRPAPKVTWKLEEMKLKETDRISIKTTKERTTLVVKDSKRSDSGKYYLTLENAAGVKTFTVTVVTVGRPSPPTGPVEISEISSESCTLSWTEPIDDGGTDISNYIVEKRESGSASWQVVNSSVKRTTIKVTHLTKYMEYTFRVCAENKFGVSKSIESAAVVIEHPFGPPKAELDSKLKGETITVTAGSDVVLDAAVGGKPEPTVYWSKGDKILEPGEKYSLTYTPTRAMTVIKNCDRSDTGRYILTVKNASGIKTAAVSVKVLDTPGPPADKILITRVTEEKCTVSWRIPLEDGGDTVTHYIVERRETSRLNWVIMETECKSLSCVSSRLIKNNEYIFRVRGVNKYGPGVPLESDPVIARNAYTVPSQPGTPEATVVAKEHVIIEWMKPESDGGSEIKNYIVDKREMSSTRWTRVNRNYTIYDTRLKITGLLEGSEYQFRVTAVNAAGDSPPSDASPYILCKDPTYTPAAPSTPRITDTTKHSISMTWTRPMYDGGSDVTGYVVEILEEGIEQWYRATAKALTSNEYVAAGLAANKKYRFRVAGINSNGTGEFSDPSAEVEPLERVVGLDRWNTVATLKASVSRHTIQSLTENDQYLFRIRATNSRGASEPMDIVTPVIIQDIKVMPKIDVTGIPQKVVHVHRGKNIDLNIPIKAKPQPVCSWFFEGVKLKDSLDRIKIDSNGKFTHLIVRDTTINDTGNYTVEVKNAIGMATEVIKVIILDKPGIPVGPVKIEEVDGVSVTVSWEPPEKDGGANVSGYVVEQREAHRPGWSTVSESVTRPCFKFTRLSEGTEYVFRVAAMNRFGVGGFLQSEVVECKSAKTIPGPPSTPEVLDVTHEGMTLTWKPPEDNGGSTIAGYIIERKEARSDRWMRINKNPVTMTRYRSSGLIEGCEYEFRVTAINSRGAGKPSESSAITVAMDPIEPPGAPLQPRVTDTTRTSVSLAWLPPEEEGGSVVTGYLIEMQKVDQVEWTLCNTTPTKMCDYTLTHMPQGAEYKFRVIACNAGGAGEPAEIPGVVKVQEMLDYPDYELDRKYAEGYVVRQGGVIHLSVPIKGKPIPTIKWTKDGHDISHRAMIATHDNITELVIKEAHKDDTGTYDLVLENKCGRKAVYIKVKVIGQPNPPEGPLEFDDIQARSVRVSWRSPADDGGSDIWVTLWKGGKCPRLPGILWTLG</sequence>
<feature type="domain" description="Fibronectin type-III" evidence="5">
    <location>
        <begin position="4294"/>
        <end position="4389"/>
    </location>
</feature>
<dbReference type="Gene3D" id="2.60.40.10">
    <property type="entry name" value="Immunoglobulins"/>
    <property type="match status" value="78"/>
</dbReference>
<feature type="domain" description="Fibronectin type-III" evidence="5">
    <location>
        <begin position="2213"/>
        <end position="2308"/>
    </location>
</feature>
<dbReference type="InterPro" id="IPR003598">
    <property type="entry name" value="Ig_sub2"/>
</dbReference>
<dbReference type="PANTHER" id="PTHR14340">
    <property type="entry name" value="MICROFIBRIL-ASSOCIATED GLYCOPROTEIN 3"/>
    <property type="match status" value="1"/>
</dbReference>
<feature type="domain" description="Fibronectin type-III" evidence="5">
    <location>
        <begin position="6768"/>
        <end position="6862"/>
    </location>
</feature>
<dbReference type="FunFam" id="2.60.40.10:FF:000980">
    <property type="entry name" value="Titin b"/>
    <property type="match status" value="1"/>
</dbReference>
<feature type="domain" description="Fibronectin type-III" evidence="5">
    <location>
        <begin position="3107"/>
        <end position="3207"/>
    </location>
</feature>
<feature type="domain" description="Fibronectin type-III" evidence="5">
    <location>
        <begin position="2411"/>
        <end position="2504"/>
    </location>
</feature>
<feature type="domain" description="Fibronectin type-III" evidence="5">
    <location>
        <begin position="600"/>
        <end position="693"/>
    </location>
</feature>
<feature type="domain" description="Fibronectin type-III" evidence="5">
    <location>
        <begin position="4772"/>
        <end position="4867"/>
    </location>
</feature>
<feature type="domain" description="Fibronectin type-III" evidence="5">
    <location>
        <begin position="1719"/>
        <end position="1813"/>
    </location>
</feature>
<protein>
    <submittedName>
        <fullName evidence="6">Titin</fullName>
    </submittedName>
</protein>
<gene>
    <name evidence="6" type="ORF">FQA47_016182</name>
</gene>
<organism evidence="6 7">
    <name type="scientific">Oryzias melastigma</name>
    <name type="common">Marine medaka</name>
    <dbReference type="NCBI Taxonomy" id="30732"/>
    <lineage>
        <taxon>Eukaryota</taxon>
        <taxon>Metazoa</taxon>
        <taxon>Chordata</taxon>
        <taxon>Craniata</taxon>
        <taxon>Vertebrata</taxon>
        <taxon>Euteleostomi</taxon>
        <taxon>Actinopterygii</taxon>
        <taxon>Neopterygii</taxon>
        <taxon>Teleostei</taxon>
        <taxon>Neoteleostei</taxon>
        <taxon>Acanthomorphata</taxon>
        <taxon>Ovalentaria</taxon>
        <taxon>Atherinomorphae</taxon>
        <taxon>Beloniformes</taxon>
        <taxon>Adrianichthyidae</taxon>
        <taxon>Oryziinae</taxon>
        <taxon>Oryzias</taxon>
    </lineage>
</organism>
<feature type="region of interest" description="Disordered" evidence="3">
    <location>
        <begin position="2781"/>
        <end position="2809"/>
    </location>
</feature>
<feature type="domain" description="Fibronectin type-III" evidence="5">
    <location>
        <begin position="3898"/>
        <end position="3993"/>
    </location>
</feature>
<dbReference type="FunFam" id="2.60.40.10:FF:000034">
    <property type="entry name" value="Titin isoform A"/>
    <property type="match status" value="10"/>
</dbReference>
<feature type="domain" description="Ig-like" evidence="4">
    <location>
        <begin position="3699"/>
        <end position="3790"/>
    </location>
</feature>
<reference evidence="6" key="1">
    <citation type="journal article" name="BMC Genomics">
        <title>Long-read sequencing and de novo genome assembly of marine medaka (Oryzias melastigma).</title>
        <authorList>
            <person name="Liang P."/>
            <person name="Saqib H.S.A."/>
            <person name="Ni X."/>
            <person name="Shen Y."/>
        </authorList>
    </citation>
    <scope>NUCLEOTIDE SEQUENCE</scope>
    <source>
        <strain evidence="6">Bigg-433</strain>
    </source>
</reference>
<feature type="domain" description="Fibronectin type-III" evidence="5">
    <location>
        <begin position="6970"/>
        <end position="7065"/>
    </location>
</feature>
<dbReference type="FunFam" id="2.60.40.10:FF:002123">
    <property type="entry name" value="Titin, tandem duplicate 1"/>
    <property type="match status" value="1"/>
</dbReference>
<dbReference type="FunFam" id="2.60.40.10:FF:000011">
    <property type="entry name" value="Titin b"/>
    <property type="match status" value="1"/>
</dbReference>
<proteinExistence type="predicted"/>
<feature type="domain" description="Fibronectin type-III" evidence="5">
    <location>
        <begin position="6376"/>
        <end position="6469"/>
    </location>
</feature>
<feature type="domain" description="Fibronectin type-III" evidence="5">
    <location>
        <begin position="5687"/>
        <end position="5783"/>
    </location>
</feature>
<feature type="domain" description="Fibronectin type-III" evidence="5">
    <location>
        <begin position="87"/>
        <end position="184"/>
    </location>
</feature>
<feature type="domain" description="Fibronectin type-III" evidence="5">
    <location>
        <begin position="7427"/>
        <end position="7522"/>
    </location>
</feature>
<keyword evidence="2" id="KW-0393">Immunoglobulin domain</keyword>
<evidence type="ECO:0000313" key="6">
    <source>
        <dbReference type="EMBL" id="KAF6732999.1"/>
    </source>
</evidence>
<dbReference type="InterPro" id="IPR013098">
    <property type="entry name" value="Ig_I-set"/>
</dbReference>
<feature type="domain" description="Fibronectin type-III" evidence="5">
    <location>
        <begin position="1021"/>
        <end position="1119"/>
    </location>
</feature>
<comment type="caution">
    <text evidence="6">The sequence shown here is derived from an EMBL/GenBank/DDBJ whole genome shotgun (WGS) entry which is preliminary data.</text>
</comment>
<dbReference type="PROSITE" id="PS50835">
    <property type="entry name" value="IG_LIKE"/>
    <property type="match status" value="17"/>
</dbReference>
<feature type="domain" description="Fibronectin type-III" evidence="5">
    <location>
        <begin position="394"/>
        <end position="494"/>
    </location>
</feature>
<feature type="domain" description="Fibronectin type-III" evidence="5">
    <location>
        <begin position="5296"/>
        <end position="5391"/>
    </location>
</feature>
<dbReference type="FunFam" id="2.60.40.10:FF:000859">
    <property type="entry name" value="Titin b"/>
    <property type="match status" value="1"/>
</dbReference>
<feature type="domain" description="Fibronectin type-III" evidence="5">
    <location>
        <begin position="1819"/>
        <end position="1911"/>
    </location>
</feature>
<feature type="domain" description="Ig-like" evidence="4">
    <location>
        <begin position="1623"/>
        <end position="1708"/>
    </location>
</feature>
<feature type="domain" description="Ig-like" evidence="4">
    <location>
        <begin position="5884"/>
        <end position="5975"/>
    </location>
</feature>
<dbReference type="FunFam" id="2.60.40.10:FF:000012">
    <property type="entry name" value="titin isoform X1"/>
    <property type="match status" value="7"/>
</dbReference>
<feature type="domain" description="Fibronectin type-III" evidence="5">
    <location>
        <begin position="2802"/>
        <end position="2897"/>
    </location>
</feature>
<feature type="domain" description="Fibronectin type-III" evidence="5">
    <location>
        <begin position="1321"/>
        <end position="1415"/>
    </location>
</feature>
<feature type="domain" description="Ig-like" evidence="4">
    <location>
        <begin position="498"/>
        <end position="592"/>
    </location>
</feature>
<feature type="domain" description="Fibronectin type-III" evidence="5">
    <location>
        <begin position="6084"/>
        <end position="6179"/>
    </location>
</feature>
<dbReference type="FunFam" id="2.60.40.10:FF:000003">
    <property type="entry name" value="Titin isoform E"/>
    <property type="match status" value="12"/>
</dbReference>
<feature type="domain" description="Ig-like" evidence="4">
    <location>
        <begin position="6183"/>
        <end position="6268"/>
    </location>
</feature>